<comment type="caution">
    <text evidence="1">The sequence shown here is derived from an EMBL/GenBank/DDBJ whole genome shotgun (WGS) entry which is preliminary data.</text>
</comment>
<protein>
    <submittedName>
        <fullName evidence="1">Major capsid protein</fullName>
    </submittedName>
</protein>
<name>A0ABD5BDZ4_SERMA</name>
<evidence type="ECO:0000313" key="1">
    <source>
        <dbReference type="EMBL" id="MDQ9554615.1"/>
    </source>
</evidence>
<dbReference type="AlphaFoldDB" id="A0ABD5BDZ4"/>
<accession>A0ABD5BDZ4</accession>
<dbReference type="Proteomes" id="UP001234811">
    <property type="component" value="Unassembled WGS sequence"/>
</dbReference>
<reference evidence="1 2" key="1">
    <citation type="submission" date="2023-07" db="EMBL/GenBank/DDBJ databases">
        <title>Pathogens genome sequencing project 196.</title>
        <authorList>
            <person name="Cao X."/>
        </authorList>
    </citation>
    <scope>NUCLEOTIDE SEQUENCE [LARGE SCALE GENOMIC DNA]</scope>
    <source>
        <strain evidence="1 2">SM41</strain>
    </source>
</reference>
<organism evidence="1 2">
    <name type="scientific">Serratia marcescens</name>
    <dbReference type="NCBI Taxonomy" id="615"/>
    <lineage>
        <taxon>Bacteria</taxon>
        <taxon>Pseudomonadati</taxon>
        <taxon>Pseudomonadota</taxon>
        <taxon>Gammaproteobacteria</taxon>
        <taxon>Enterobacterales</taxon>
        <taxon>Yersiniaceae</taxon>
        <taxon>Serratia</taxon>
    </lineage>
</organism>
<dbReference type="RefSeq" id="WP_047567167.1">
    <property type="nucleotide sequence ID" value="NZ_CP026050.1"/>
</dbReference>
<gene>
    <name evidence="1" type="ORF">RF091_03625</name>
</gene>
<evidence type="ECO:0000313" key="2">
    <source>
        <dbReference type="Proteomes" id="UP001234811"/>
    </source>
</evidence>
<sequence>MAKTVKDLKAAYEGYDFVTPFKEVRPGNYLLQELGLFATTPSKSPSARIADIVESEASELAQNDRYGTDQNSVKIDKSTMYQAEIPVVVQAASVRPHDWQGRISAVDGKEMTIEECIAARAERFNIDYRERLEKDLAMAIFEGKAEAIHTDAGSVDFQAITGKAPGSQEIDFGTADTADMSSQFNKARRLLNKELRGARSFLEGMIVFCGAEFYDRVRTNAYNAQLIMHKVDGAPKNAYTNQLIAGFEYMDWQNMRFILVDDDRYSVDEKSGLMLPKFSRDDINPLRLVQGPCSRHQGIASEKGVQARYGWTNVDDHGMIEMKQEFSHLPLNLRGNYALKLTTKA</sequence>
<dbReference type="EMBL" id="JAVIPQ010000077">
    <property type="protein sequence ID" value="MDQ9554615.1"/>
    <property type="molecule type" value="Genomic_DNA"/>
</dbReference>
<proteinExistence type="predicted"/>